<name>A0A8E2EVU6_9PEZI</name>
<sequence>MAIDLGAPIVGCAEVDCPTTASTNETSADCRVADHTFTAIGLSNFQPPTNISSDDFTWTEGIETYDNLDPSIDFDRIFERNFYLGTPPAFAQSNSSRYGFCALFFTQVTNDVKFDSSPIETAVGTCDEAMTQNCVNSLLEQAVSAAASFANQNSDEACGNLLSNFQNNLSSACPQFATGDNWQGLAVKTLTGPDAPTPLTEAQNATTNCYPTLPKSNLLTRVAAFNTSGTALQNSTVANFYRITPILTLFYPTDGDGDAVLQKPEALFTCLKVTGETNAATNTSSPKDKNSGGGSEATPWSVLTLATIGLVGVLSAMALSF</sequence>
<proteinExistence type="predicted"/>
<accession>A0A8E2EVU6</accession>
<protein>
    <submittedName>
        <fullName evidence="1">Uncharacterized protein</fullName>
    </submittedName>
</protein>
<dbReference type="AlphaFoldDB" id="A0A8E2EVU6"/>
<evidence type="ECO:0000313" key="1">
    <source>
        <dbReference type="EMBL" id="OCL05721.1"/>
    </source>
</evidence>
<gene>
    <name evidence="1" type="ORF">AOQ84DRAFT_390683</name>
</gene>
<dbReference type="OrthoDB" id="4154404at2759"/>
<keyword evidence="2" id="KW-1185">Reference proteome</keyword>
<dbReference type="EMBL" id="KV750221">
    <property type="protein sequence ID" value="OCL05721.1"/>
    <property type="molecule type" value="Genomic_DNA"/>
</dbReference>
<dbReference type="Proteomes" id="UP000250140">
    <property type="component" value="Unassembled WGS sequence"/>
</dbReference>
<evidence type="ECO:0000313" key="2">
    <source>
        <dbReference type="Proteomes" id="UP000250140"/>
    </source>
</evidence>
<reference evidence="1 2" key="1">
    <citation type="journal article" date="2016" name="Nat. Commun.">
        <title>Ectomycorrhizal ecology is imprinted in the genome of the dominant symbiotic fungus Cenococcum geophilum.</title>
        <authorList>
            <consortium name="DOE Joint Genome Institute"/>
            <person name="Peter M."/>
            <person name="Kohler A."/>
            <person name="Ohm R.A."/>
            <person name="Kuo A."/>
            <person name="Krutzmann J."/>
            <person name="Morin E."/>
            <person name="Arend M."/>
            <person name="Barry K.W."/>
            <person name="Binder M."/>
            <person name="Choi C."/>
            <person name="Clum A."/>
            <person name="Copeland A."/>
            <person name="Grisel N."/>
            <person name="Haridas S."/>
            <person name="Kipfer T."/>
            <person name="LaButti K."/>
            <person name="Lindquist E."/>
            <person name="Lipzen A."/>
            <person name="Maire R."/>
            <person name="Meier B."/>
            <person name="Mihaltcheva S."/>
            <person name="Molinier V."/>
            <person name="Murat C."/>
            <person name="Poggeler S."/>
            <person name="Quandt C.A."/>
            <person name="Sperisen C."/>
            <person name="Tritt A."/>
            <person name="Tisserant E."/>
            <person name="Crous P.W."/>
            <person name="Henrissat B."/>
            <person name="Nehls U."/>
            <person name="Egli S."/>
            <person name="Spatafora J.W."/>
            <person name="Grigoriev I.V."/>
            <person name="Martin F.M."/>
        </authorList>
    </citation>
    <scope>NUCLEOTIDE SEQUENCE [LARGE SCALE GENOMIC DNA]</scope>
    <source>
        <strain evidence="1 2">CBS 207.34</strain>
    </source>
</reference>
<organism evidence="1 2">
    <name type="scientific">Glonium stellatum</name>
    <dbReference type="NCBI Taxonomy" id="574774"/>
    <lineage>
        <taxon>Eukaryota</taxon>
        <taxon>Fungi</taxon>
        <taxon>Dikarya</taxon>
        <taxon>Ascomycota</taxon>
        <taxon>Pezizomycotina</taxon>
        <taxon>Dothideomycetes</taxon>
        <taxon>Pleosporomycetidae</taxon>
        <taxon>Gloniales</taxon>
        <taxon>Gloniaceae</taxon>
        <taxon>Glonium</taxon>
    </lineage>
</organism>